<dbReference type="PANTHER" id="PTHR30203:SF24">
    <property type="entry name" value="BLR4935 PROTEIN"/>
    <property type="match status" value="1"/>
</dbReference>
<dbReference type="AlphaFoldDB" id="A0A2P8D7L0"/>
<evidence type="ECO:0000313" key="2">
    <source>
        <dbReference type="EMBL" id="PSK93192.1"/>
    </source>
</evidence>
<evidence type="ECO:0000313" key="3">
    <source>
        <dbReference type="Proteomes" id="UP000240572"/>
    </source>
</evidence>
<organism evidence="2 3">
    <name type="scientific">Taibaiella chishuiensis</name>
    <dbReference type="NCBI Taxonomy" id="1434707"/>
    <lineage>
        <taxon>Bacteria</taxon>
        <taxon>Pseudomonadati</taxon>
        <taxon>Bacteroidota</taxon>
        <taxon>Chitinophagia</taxon>
        <taxon>Chitinophagales</taxon>
        <taxon>Chitinophagaceae</taxon>
        <taxon>Taibaiella</taxon>
    </lineage>
</organism>
<dbReference type="GO" id="GO:0015562">
    <property type="term" value="F:efflux transmembrane transporter activity"/>
    <property type="evidence" value="ECO:0007669"/>
    <property type="project" value="InterPro"/>
</dbReference>
<comment type="caution">
    <text evidence="2">The sequence shown here is derived from an EMBL/GenBank/DDBJ whole genome shotgun (WGS) entry which is preliminary data.</text>
</comment>
<dbReference type="InterPro" id="IPR003423">
    <property type="entry name" value="OMP_efflux"/>
</dbReference>
<reference evidence="2 3" key="1">
    <citation type="submission" date="2018-03" db="EMBL/GenBank/DDBJ databases">
        <title>Genomic Encyclopedia of Type Strains, Phase III (KMG-III): the genomes of soil and plant-associated and newly described type strains.</title>
        <authorList>
            <person name="Whitman W."/>
        </authorList>
    </citation>
    <scope>NUCLEOTIDE SEQUENCE [LARGE SCALE GENOMIC DNA]</scope>
    <source>
        <strain evidence="2 3">CGMCC 1.12700</strain>
    </source>
</reference>
<name>A0A2P8D7L0_9BACT</name>
<sequence>MLHSSLFRKYLPGACMLLWATGVAYGQTDTLFLKKTMPYGQYIDRVGKHNIAYAAEKFNIPVAAANIEAAKIFPDPELSAGWFDNGQRRLNMGNGYSAGIGWTVELGGKRKARIDLAKSESELAGYLLQDYFRNLRAEATLKYLEAIRNGQLVQVQFQAYDAMNRLAQSDSIRAHSGAISDLDARQSRLEAATMRNDVYQAIADWKTSLSELAVFTGTLTSDTLMVASGNFTPFDRNFELARLVSDARQYRADLAAALQDKTVAEKMLALAKASRVIDLGLSAGLTYASYVRNAIAPTPSFVQTNLGLSIPLKFSNNNRGALKTAYYTTLQTEARYQQAALQVQAEVTQAFFNYQATRQQALQFNTGLLAGAQIILEGKLYSYRRGETSLLEVLNAQRTYNEVQQNYYQTLFNCAAALVALEKAAGIWDINF</sequence>
<dbReference type="Pfam" id="PF02321">
    <property type="entry name" value="OEP"/>
    <property type="match status" value="2"/>
</dbReference>
<dbReference type="EMBL" id="PYGD01000002">
    <property type="protein sequence ID" value="PSK93192.1"/>
    <property type="molecule type" value="Genomic_DNA"/>
</dbReference>
<dbReference type="Proteomes" id="UP000240572">
    <property type="component" value="Unassembled WGS sequence"/>
</dbReference>
<gene>
    <name evidence="2" type="ORF">B0I18_102162</name>
</gene>
<dbReference type="SUPFAM" id="SSF56954">
    <property type="entry name" value="Outer membrane efflux proteins (OEP)"/>
    <property type="match status" value="1"/>
</dbReference>
<protein>
    <submittedName>
        <fullName evidence="2">Cobalt-zinc-cadmium efflux system outer membrane protein</fullName>
    </submittedName>
</protein>
<evidence type="ECO:0000256" key="1">
    <source>
        <dbReference type="ARBA" id="ARBA00007613"/>
    </source>
</evidence>
<proteinExistence type="inferred from homology"/>
<comment type="similarity">
    <text evidence="1">Belongs to the outer membrane factor (OMF) (TC 1.B.17) family.</text>
</comment>
<dbReference type="PANTHER" id="PTHR30203">
    <property type="entry name" value="OUTER MEMBRANE CATION EFFLUX PROTEIN"/>
    <property type="match status" value="1"/>
</dbReference>
<dbReference type="InterPro" id="IPR010131">
    <property type="entry name" value="MdtP/NodT-like"/>
</dbReference>
<accession>A0A2P8D7L0</accession>
<dbReference type="Gene3D" id="1.20.1600.10">
    <property type="entry name" value="Outer membrane efflux proteins (OEP)"/>
    <property type="match status" value="1"/>
</dbReference>
<keyword evidence="3" id="KW-1185">Reference proteome</keyword>